<feature type="domain" description="DNA repair metallo-beta-lactamase" evidence="6">
    <location>
        <begin position="229"/>
        <end position="335"/>
    </location>
</feature>
<sequence length="356" mass="39765">MPRELPFAVDTWTPASALKRHRFLTHAHSDHLAGFTATCVVSASSPVYASRLTVVITLRKFPQLDRAAFVQLEVGGLPLGVPDPDGDFLVTALDANHCPGAVMFLFQGPFGTVLHTGDCHLTPGCLGALMPLLAGRRIDELFLDCTFARCSLRFPTRNDSIRQVISCIRKHPNAPVVYLVCNMLGHEDVLIEVSRAFGSKIYVDRDSNSDCHHTLTHVAPEILAADDAKSSTRFHVLLFRPRLSERATEILGLARAQQQPEPLIVRASAQWYANYYKASESWSQQQRKPVLTVREPMRDEDGVWRVCLSMHSSREELERALWILKPKCVESTTPPLLAEDAMIPSRMPPTRRSCSF</sequence>
<dbReference type="Gene3D" id="3.60.15.10">
    <property type="entry name" value="Ribonuclease Z/Hydroxyacylglutathione hydrolase-like"/>
    <property type="match status" value="1"/>
</dbReference>
<dbReference type="EMBL" id="CM029052">
    <property type="protein sequence ID" value="KAG2558328.1"/>
    <property type="molecule type" value="Genomic_DNA"/>
</dbReference>
<keyword evidence="9" id="KW-1185">Reference proteome</keyword>
<dbReference type="Pfam" id="PF07522">
    <property type="entry name" value="DRMBL"/>
    <property type="match status" value="1"/>
</dbReference>
<comment type="caution">
    <text evidence="8">The sequence shown here is derived from an EMBL/GenBank/DDBJ whole genome shotgun (WGS) entry which is preliminary data.</text>
</comment>
<dbReference type="FunFam" id="3.40.50.12650:FF:000005">
    <property type="entry name" value="DNA repair metallo-beta-lactamase family protein"/>
    <property type="match status" value="1"/>
</dbReference>
<dbReference type="SUPFAM" id="SSF56281">
    <property type="entry name" value="Metallo-hydrolase/oxidoreductase"/>
    <property type="match status" value="1"/>
</dbReference>
<dbReference type="Proteomes" id="UP000823388">
    <property type="component" value="Chromosome 8N"/>
</dbReference>
<gene>
    <name evidence="8" type="ORF">PVAP13_8NG134400</name>
</gene>
<dbReference type="PANTHER" id="PTHR23240">
    <property type="entry name" value="DNA CROSS-LINK REPAIR PROTEIN PSO2/SNM1-RELATED"/>
    <property type="match status" value="1"/>
</dbReference>
<dbReference type="PANTHER" id="PTHR23240:SF29">
    <property type="entry name" value="OS08G0107600 PROTEIN"/>
    <property type="match status" value="1"/>
</dbReference>
<keyword evidence="4" id="KW-0234">DNA repair</keyword>
<evidence type="ECO:0000259" key="6">
    <source>
        <dbReference type="Pfam" id="PF07522"/>
    </source>
</evidence>
<evidence type="ECO:0000256" key="2">
    <source>
        <dbReference type="ARBA" id="ARBA00010304"/>
    </source>
</evidence>
<protein>
    <recommendedName>
        <fullName evidence="10">DNA repair metallo-beta-lactamase domain-containing protein</fullName>
    </recommendedName>
</protein>
<evidence type="ECO:0000256" key="5">
    <source>
        <dbReference type="ARBA" id="ARBA00023242"/>
    </source>
</evidence>
<dbReference type="GO" id="GO:0035312">
    <property type="term" value="F:5'-3' DNA exonuclease activity"/>
    <property type="evidence" value="ECO:0007669"/>
    <property type="project" value="TreeGrafter"/>
</dbReference>
<comment type="subcellular location">
    <subcellularLocation>
        <location evidence="1">Nucleus</location>
    </subcellularLocation>
</comment>
<keyword evidence="3" id="KW-0227">DNA damage</keyword>
<accession>A0A8T0PBI6</accession>
<keyword evidence="5" id="KW-0539">Nucleus</keyword>
<dbReference type="AlphaFoldDB" id="A0A8T0PBI6"/>
<evidence type="ECO:0000256" key="4">
    <source>
        <dbReference type="ARBA" id="ARBA00023204"/>
    </source>
</evidence>
<evidence type="ECO:0008006" key="10">
    <source>
        <dbReference type="Google" id="ProtNLM"/>
    </source>
</evidence>
<evidence type="ECO:0000259" key="7">
    <source>
        <dbReference type="Pfam" id="PF12706"/>
    </source>
</evidence>
<reference evidence="8" key="1">
    <citation type="submission" date="2020-05" db="EMBL/GenBank/DDBJ databases">
        <title>WGS assembly of Panicum virgatum.</title>
        <authorList>
            <person name="Lovell J.T."/>
            <person name="Jenkins J."/>
            <person name="Shu S."/>
            <person name="Juenger T.E."/>
            <person name="Schmutz J."/>
        </authorList>
    </citation>
    <scope>NUCLEOTIDE SEQUENCE</scope>
    <source>
        <strain evidence="8">AP13</strain>
    </source>
</reference>
<evidence type="ECO:0000313" key="8">
    <source>
        <dbReference type="EMBL" id="KAG2558328.1"/>
    </source>
</evidence>
<name>A0A8T0PBI6_PANVG</name>
<dbReference type="FunFam" id="3.60.15.10:FF:000039">
    <property type="entry name" value="DNA repair metallo-beta-lactamase family protein"/>
    <property type="match status" value="1"/>
</dbReference>
<dbReference type="GO" id="GO:0005634">
    <property type="term" value="C:nucleus"/>
    <property type="evidence" value="ECO:0007669"/>
    <property type="project" value="UniProtKB-SubCell"/>
</dbReference>
<organism evidence="8 9">
    <name type="scientific">Panicum virgatum</name>
    <name type="common">Blackwell switchgrass</name>
    <dbReference type="NCBI Taxonomy" id="38727"/>
    <lineage>
        <taxon>Eukaryota</taxon>
        <taxon>Viridiplantae</taxon>
        <taxon>Streptophyta</taxon>
        <taxon>Embryophyta</taxon>
        <taxon>Tracheophyta</taxon>
        <taxon>Spermatophyta</taxon>
        <taxon>Magnoliopsida</taxon>
        <taxon>Liliopsida</taxon>
        <taxon>Poales</taxon>
        <taxon>Poaceae</taxon>
        <taxon>PACMAD clade</taxon>
        <taxon>Panicoideae</taxon>
        <taxon>Panicodae</taxon>
        <taxon>Paniceae</taxon>
        <taxon>Panicinae</taxon>
        <taxon>Panicum</taxon>
        <taxon>Panicum sect. Hiantes</taxon>
    </lineage>
</organism>
<dbReference type="InterPro" id="IPR011084">
    <property type="entry name" value="DRMBL"/>
</dbReference>
<dbReference type="Pfam" id="PF12706">
    <property type="entry name" value="Lactamase_B_2"/>
    <property type="match status" value="1"/>
</dbReference>
<dbReference type="Gene3D" id="3.40.50.12650">
    <property type="match status" value="1"/>
</dbReference>
<comment type="similarity">
    <text evidence="2">Belongs to the DNA repair metallo-beta-lactamase (DRMBL) family.</text>
</comment>
<dbReference type="InterPro" id="IPR036866">
    <property type="entry name" value="RibonucZ/Hydroxyglut_hydro"/>
</dbReference>
<dbReference type="GO" id="GO:0006303">
    <property type="term" value="P:double-strand break repair via nonhomologous end joining"/>
    <property type="evidence" value="ECO:0007669"/>
    <property type="project" value="TreeGrafter"/>
</dbReference>
<evidence type="ECO:0000313" key="9">
    <source>
        <dbReference type="Proteomes" id="UP000823388"/>
    </source>
</evidence>
<dbReference type="GO" id="GO:0003684">
    <property type="term" value="F:damaged DNA binding"/>
    <property type="evidence" value="ECO:0007669"/>
    <property type="project" value="TreeGrafter"/>
</dbReference>
<evidence type="ECO:0000256" key="1">
    <source>
        <dbReference type="ARBA" id="ARBA00004123"/>
    </source>
</evidence>
<dbReference type="GO" id="GO:0036297">
    <property type="term" value="P:interstrand cross-link repair"/>
    <property type="evidence" value="ECO:0007669"/>
    <property type="project" value="TreeGrafter"/>
</dbReference>
<feature type="domain" description="Metallo-beta-lactamase" evidence="7">
    <location>
        <begin position="23"/>
        <end position="151"/>
    </location>
</feature>
<dbReference type="InterPro" id="IPR001279">
    <property type="entry name" value="Metallo-B-lactamas"/>
</dbReference>
<evidence type="ECO:0000256" key="3">
    <source>
        <dbReference type="ARBA" id="ARBA00022763"/>
    </source>
</evidence>
<proteinExistence type="inferred from homology"/>